<evidence type="ECO:0000313" key="7">
    <source>
        <dbReference type="Proteomes" id="UP000007879"/>
    </source>
</evidence>
<keyword evidence="7" id="KW-1185">Reference proteome</keyword>
<evidence type="ECO:0000256" key="4">
    <source>
        <dbReference type="SAM" id="MobiDB-lite"/>
    </source>
</evidence>
<feature type="region of interest" description="Disordered" evidence="4">
    <location>
        <begin position="131"/>
        <end position="155"/>
    </location>
</feature>
<dbReference type="GO" id="GO:0008270">
    <property type="term" value="F:zinc ion binding"/>
    <property type="evidence" value="ECO:0007669"/>
    <property type="project" value="UniProtKB-KW"/>
</dbReference>
<accession>A0AAN0K091</accession>
<reference evidence="6" key="2">
    <citation type="submission" date="2024-06" db="UniProtKB">
        <authorList>
            <consortium name="EnsemblMetazoa"/>
        </authorList>
    </citation>
    <scope>IDENTIFICATION</scope>
</reference>
<dbReference type="RefSeq" id="XP_019862577.1">
    <property type="nucleotide sequence ID" value="XM_020007018.1"/>
</dbReference>
<dbReference type="SMART" id="SM01328">
    <property type="entry name" value="zf-3CxxC"/>
    <property type="match status" value="1"/>
</dbReference>
<keyword evidence="1" id="KW-0479">Metal-binding</keyword>
<dbReference type="AlphaFoldDB" id="A0AAN0K091"/>
<dbReference type="GeneID" id="109591250"/>
<dbReference type="EnsemblMetazoa" id="XM_020007018.1">
    <property type="protein sequence ID" value="XP_019862577.1"/>
    <property type="gene ID" value="LOC109591250"/>
</dbReference>
<dbReference type="KEGG" id="aqu:109591250"/>
<organism evidence="6 7">
    <name type="scientific">Amphimedon queenslandica</name>
    <name type="common">Sponge</name>
    <dbReference type="NCBI Taxonomy" id="400682"/>
    <lineage>
        <taxon>Eukaryota</taxon>
        <taxon>Metazoa</taxon>
        <taxon>Porifera</taxon>
        <taxon>Demospongiae</taxon>
        <taxon>Heteroscleromorpha</taxon>
        <taxon>Haplosclerida</taxon>
        <taxon>Niphatidae</taxon>
        <taxon>Amphimedon</taxon>
    </lineage>
</organism>
<dbReference type="InterPro" id="IPR027377">
    <property type="entry name" value="ZAR1/RTP1-5-like_Znf-3CxxC"/>
</dbReference>
<feature type="compositionally biased region" description="Basic and acidic residues" evidence="4">
    <location>
        <begin position="142"/>
        <end position="155"/>
    </location>
</feature>
<feature type="domain" description="3CxxC-type" evidence="5">
    <location>
        <begin position="56"/>
        <end position="120"/>
    </location>
</feature>
<evidence type="ECO:0000256" key="3">
    <source>
        <dbReference type="ARBA" id="ARBA00022833"/>
    </source>
</evidence>
<evidence type="ECO:0000313" key="6">
    <source>
        <dbReference type="EnsemblMetazoa" id="XP_019862577.1"/>
    </source>
</evidence>
<evidence type="ECO:0000256" key="2">
    <source>
        <dbReference type="ARBA" id="ARBA00022771"/>
    </source>
</evidence>
<keyword evidence="2" id="KW-0863">Zinc-finger</keyword>
<dbReference type="InterPro" id="IPR033446">
    <property type="entry name" value="ZCCHC24_Znf-3CxxC"/>
</dbReference>
<dbReference type="Pfam" id="PF17180">
    <property type="entry name" value="Zn_ribbon_3CxxC_2"/>
    <property type="match status" value="1"/>
</dbReference>
<keyword evidence="3" id="KW-0862">Zinc</keyword>
<evidence type="ECO:0000256" key="1">
    <source>
        <dbReference type="ARBA" id="ARBA00022723"/>
    </source>
</evidence>
<name>A0AAN0K091_AMPQE</name>
<evidence type="ECO:0000259" key="5">
    <source>
        <dbReference type="SMART" id="SM01328"/>
    </source>
</evidence>
<sequence length="155" mass="18502">MAHHKFFGEFSCECGQSWKSENTYPDEKQICFTCKTWIYPKHLRPLRKTPYQGRYRAYGWFNCSNCGKEWSSHNSWANMGQVCYSCDIMIYPYRQVKLKRGKGNPNTPHSEKYCEMCRHLKYNCKDYNPDTDTDTDTDPDSDDHASDYNDDDRYY</sequence>
<reference evidence="7" key="1">
    <citation type="journal article" date="2010" name="Nature">
        <title>The Amphimedon queenslandica genome and the evolution of animal complexity.</title>
        <authorList>
            <person name="Srivastava M."/>
            <person name="Simakov O."/>
            <person name="Chapman J."/>
            <person name="Fahey B."/>
            <person name="Gauthier M.E."/>
            <person name="Mitros T."/>
            <person name="Richards G.S."/>
            <person name="Conaco C."/>
            <person name="Dacre M."/>
            <person name="Hellsten U."/>
            <person name="Larroux C."/>
            <person name="Putnam N.H."/>
            <person name="Stanke M."/>
            <person name="Adamska M."/>
            <person name="Darling A."/>
            <person name="Degnan S.M."/>
            <person name="Oakley T.H."/>
            <person name="Plachetzki D.C."/>
            <person name="Zhai Y."/>
            <person name="Adamski M."/>
            <person name="Calcino A."/>
            <person name="Cummins S.F."/>
            <person name="Goodstein D.M."/>
            <person name="Harris C."/>
            <person name="Jackson D.J."/>
            <person name="Leys S.P."/>
            <person name="Shu S."/>
            <person name="Woodcroft B.J."/>
            <person name="Vervoort M."/>
            <person name="Kosik K.S."/>
            <person name="Manning G."/>
            <person name="Degnan B.M."/>
            <person name="Rokhsar D.S."/>
        </authorList>
    </citation>
    <scope>NUCLEOTIDE SEQUENCE [LARGE SCALE GENOMIC DNA]</scope>
</reference>
<dbReference type="Proteomes" id="UP000007879">
    <property type="component" value="Unassembled WGS sequence"/>
</dbReference>
<protein>
    <recommendedName>
        <fullName evidence="5">3CxxC-type domain-containing protein</fullName>
    </recommendedName>
</protein>
<feature type="compositionally biased region" description="Acidic residues" evidence="4">
    <location>
        <begin position="131"/>
        <end position="141"/>
    </location>
</feature>
<proteinExistence type="predicted"/>